<proteinExistence type="inferred from homology"/>
<gene>
    <name evidence="4" type="ORF">GO014_02110</name>
</gene>
<dbReference type="EMBL" id="WQRF01000001">
    <property type="protein sequence ID" value="MVS97825.1"/>
    <property type="molecule type" value="Genomic_DNA"/>
</dbReference>
<name>A0A7X3FNU6_9HYPH</name>
<evidence type="ECO:0000259" key="3">
    <source>
        <dbReference type="Pfam" id="PF03981"/>
    </source>
</evidence>
<comment type="caution">
    <text evidence="4">The sequence shown here is derived from an EMBL/GenBank/DDBJ whole genome shotgun (WGS) entry which is preliminary data.</text>
</comment>
<evidence type="ECO:0000313" key="5">
    <source>
        <dbReference type="Proteomes" id="UP000438106"/>
    </source>
</evidence>
<evidence type="ECO:0000256" key="1">
    <source>
        <dbReference type="ARBA" id="ARBA00006407"/>
    </source>
</evidence>
<dbReference type="Proteomes" id="UP000438106">
    <property type="component" value="Unassembled WGS sequence"/>
</dbReference>
<sequence>MNLTFPMAVDYRRDTWARAHWPPECVAVNLAVWQAGNDPAPRSAPCLTDTDAERNPMIMSLFRKKTATEPVYAVYNSIVAQSRRPVLYAQWGVPDTVTGRFDMISLHMALLFRRLRNGPDGSREFSQSVFDLFFKDMDRSLREMGVSDLGVPKKIQKMGNIFFGLLAAMNDAMDRNDADALASVLARNVFDGQDTPELRALADYVFACDAELATQPVDAITAGSVRFEATA</sequence>
<comment type="similarity">
    <text evidence="2">Belongs to the UPF0174 family.</text>
</comment>
<organism evidence="4 5">
    <name type="scientific">Devosia marina</name>
    <dbReference type="NCBI Taxonomy" id="2683198"/>
    <lineage>
        <taxon>Bacteria</taxon>
        <taxon>Pseudomonadati</taxon>
        <taxon>Pseudomonadota</taxon>
        <taxon>Alphaproteobacteria</taxon>
        <taxon>Hyphomicrobiales</taxon>
        <taxon>Devosiaceae</taxon>
        <taxon>Devosia</taxon>
    </lineage>
</organism>
<dbReference type="Pfam" id="PF03981">
    <property type="entry name" value="Ubiq_cyt_C_chap"/>
    <property type="match status" value="1"/>
</dbReference>
<keyword evidence="5" id="KW-1185">Reference proteome</keyword>
<dbReference type="PANTHER" id="PTHR12184:SF1">
    <property type="entry name" value="UBIQUINOL-CYTOCHROME-C REDUCTASE COMPLEX ASSEMBLY FACTOR 1"/>
    <property type="match status" value="1"/>
</dbReference>
<dbReference type="InterPro" id="IPR007129">
    <property type="entry name" value="Ubiqinol_cyt_c_chaperone_CPB3"/>
</dbReference>
<evidence type="ECO:0000313" key="4">
    <source>
        <dbReference type="EMBL" id="MVS97825.1"/>
    </source>
</evidence>
<dbReference type="InterPro" id="IPR021150">
    <property type="entry name" value="Ubiq_cyt_c_chap"/>
</dbReference>
<dbReference type="AlphaFoldDB" id="A0A7X3FNU6"/>
<dbReference type="PANTHER" id="PTHR12184">
    <property type="entry name" value="UBIQUINOL-CYTOCHROME C REDUCTASE COMPLEX ASSEMBLY FACTOR 1 FAMILY MEMBER"/>
    <property type="match status" value="1"/>
</dbReference>
<comment type="similarity">
    <text evidence="1">Belongs to the CBP3 family.</text>
</comment>
<reference evidence="4 5" key="1">
    <citation type="submission" date="2019-12" db="EMBL/GenBank/DDBJ databases">
        <title>Devosia maris sp. nov., isolated from the deep seawater.</title>
        <authorList>
            <person name="Liu Y."/>
        </authorList>
    </citation>
    <scope>NUCLEOTIDE SEQUENCE [LARGE SCALE GENOMIC DNA]</scope>
    <source>
        <strain evidence="4 5">L53-10-65</strain>
    </source>
</reference>
<accession>A0A7X3FNU6</accession>
<feature type="domain" description="Ubiquinol-cytochrome c chaperone" evidence="3">
    <location>
        <begin position="90"/>
        <end position="227"/>
    </location>
</feature>
<evidence type="ECO:0000256" key="2">
    <source>
        <dbReference type="ARBA" id="ARBA00006436"/>
    </source>
</evidence>
<protein>
    <submittedName>
        <fullName evidence="4">Ubiquinol-cytochrome C chaperone</fullName>
    </submittedName>
</protein>